<dbReference type="RefSeq" id="WP_301623175.1">
    <property type="nucleotide sequence ID" value="NZ_JAOSKY010000017.1"/>
</dbReference>
<organism evidence="1 2">
    <name type="scientific">Pseudomonas koreensis</name>
    <dbReference type="NCBI Taxonomy" id="198620"/>
    <lineage>
        <taxon>Bacteria</taxon>
        <taxon>Pseudomonadati</taxon>
        <taxon>Pseudomonadota</taxon>
        <taxon>Gammaproteobacteria</taxon>
        <taxon>Pseudomonadales</taxon>
        <taxon>Pseudomonadaceae</taxon>
        <taxon>Pseudomonas</taxon>
    </lineage>
</organism>
<dbReference type="AlphaFoldDB" id="A0A9X2XK18"/>
<proteinExistence type="predicted"/>
<sequence length="228" mass="25877">MSLLNTQPSSVTLNFSLPPEFQPPFDGNNETVVSVKAINSKSVVAVDEWRRPRLFEAGWKFQFLHPYDDIGVRYQINVQMFHNQQPLLVEQDYFVIVNQAPHRQTIHLSPIGLLYVEVQQPDTFAAEEAVTVSLHEVADPSVELIRVMHDEQTASSFYLKYDPQKITPGKRYALTGIESRYHQQITVSPGHVELAPVSLGQPGRLTQKLSQWAQAPLRLFTDATAKIR</sequence>
<evidence type="ECO:0000313" key="1">
    <source>
        <dbReference type="EMBL" id="MCU7250704.1"/>
    </source>
</evidence>
<comment type="caution">
    <text evidence="1">The sequence shown here is derived from an EMBL/GenBank/DDBJ whole genome shotgun (WGS) entry which is preliminary data.</text>
</comment>
<gene>
    <name evidence="1" type="ORF">OC940_23065</name>
</gene>
<accession>A0A9X2XK18</accession>
<dbReference type="EMBL" id="JAOSKY010000017">
    <property type="protein sequence ID" value="MCU7250704.1"/>
    <property type="molecule type" value="Genomic_DNA"/>
</dbReference>
<name>A0A9X2XK18_9PSED</name>
<reference evidence="1" key="2">
    <citation type="journal article" date="2023" name="mSystems">
        <title>Charting the Lipopeptidome of Nonpathogenic Pseudomonas.</title>
        <authorList>
            <person name="Cesa-Luna C."/>
            <person name="Geudens N."/>
            <person name="Girard L."/>
            <person name="De Roo V."/>
            <person name="Maklad H.R."/>
            <person name="Martins J.C."/>
            <person name="Hofte M."/>
            <person name="De Mot R."/>
        </authorList>
    </citation>
    <scope>NUCLEOTIDE SEQUENCE</scope>
    <source>
        <strain evidence="1">B1M3-32</strain>
    </source>
</reference>
<reference evidence="1" key="1">
    <citation type="submission" date="2022-09" db="EMBL/GenBank/DDBJ databases">
        <authorList>
            <person name="Cesa-Luna C."/>
            <person name="Girard L."/>
            <person name="Lood C."/>
            <person name="Hofte M."/>
            <person name="De Mot R."/>
        </authorList>
    </citation>
    <scope>NUCLEOTIDE SEQUENCE</scope>
    <source>
        <strain evidence="1">B1M3-32</strain>
    </source>
</reference>
<keyword evidence="2" id="KW-1185">Reference proteome</keyword>
<protein>
    <submittedName>
        <fullName evidence="1">Uncharacterized protein</fullName>
    </submittedName>
</protein>
<evidence type="ECO:0000313" key="2">
    <source>
        <dbReference type="Proteomes" id="UP001139955"/>
    </source>
</evidence>
<dbReference type="Proteomes" id="UP001139955">
    <property type="component" value="Unassembled WGS sequence"/>
</dbReference>